<dbReference type="InterPro" id="IPR029063">
    <property type="entry name" value="SAM-dependent_MTases_sf"/>
</dbReference>
<dbReference type="SUPFAM" id="SSF53335">
    <property type="entry name" value="S-adenosyl-L-methionine-dependent methyltransferases"/>
    <property type="match status" value="1"/>
</dbReference>
<dbReference type="GO" id="GO:0032259">
    <property type="term" value="P:methylation"/>
    <property type="evidence" value="ECO:0007669"/>
    <property type="project" value="UniProtKB-KW"/>
</dbReference>
<evidence type="ECO:0000313" key="10">
    <source>
        <dbReference type="EMBL" id="CAA2140053.1"/>
    </source>
</evidence>
<organism evidence="10">
    <name type="scientific">Methylobacterium bullatum</name>
    <dbReference type="NCBI Taxonomy" id="570505"/>
    <lineage>
        <taxon>Bacteria</taxon>
        <taxon>Pseudomonadati</taxon>
        <taxon>Pseudomonadota</taxon>
        <taxon>Alphaproteobacteria</taxon>
        <taxon>Hyphomicrobiales</taxon>
        <taxon>Methylobacteriaceae</taxon>
        <taxon>Methylobacterium</taxon>
    </lineage>
</organism>
<dbReference type="Pfam" id="PF00145">
    <property type="entry name" value="DNA_methylase"/>
    <property type="match status" value="1"/>
</dbReference>
<protein>
    <recommendedName>
        <fullName evidence="1">DNA (cytosine-5-)-methyltransferase</fullName>
        <ecNumber evidence="1">2.1.1.37</ecNumber>
    </recommendedName>
</protein>
<dbReference type="PROSITE" id="PS00095">
    <property type="entry name" value="C5_MTASE_2"/>
    <property type="match status" value="1"/>
</dbReference>
<gene>
    <name evidence="10" type="primary">ydiO</name>
    <name evidence="10" type="ORF">MBLL_01934</name>
</gene>
<accession>A0A679JLW1</accession>
<dbReference type="Gene3D" id="3.40.50.150">
    <property type="entry name" value="Vaccinia Virus protein VP39"/>
    <property type="match status" value="1"/>
</dbReference>
<comment type="catalytic activity">
    <reaction evidence="6">
        <text>a 2'-deoxycytidine in DNA + S-adenosyl-L-methionine = a 5-methyl-2'-deoxycytidine in DNA + S-adenosyl-L-homocysteine + H(+)</text>
        <dbReference type="Rhea" id="RHEA:13681"/>
        <dbReference type="Rhea" id="RHEA-COMP:11369"/>
        <dbReference type="Rhea" id="RHEA-COMP:11370"/>
        <dbReference type="ChEBI" id="CHEBI:15378"/>
        <dbReference type="ChEBI" id="CHEBI:57856"/>
        <dbReference type="ChEBI" id="CHEBI:59789"/>
        <dbReference type="ChEBI" id="CHEBI:85452"/>
        <dbReference type="ChEBI" id="CHEBI:85454"/>
        <dbReference type="EC" id="2.1.1.37"/>
    </reaction>
</comment>
<comment type="similarity">
    <text evidence="7 8">Belongs to the class I-like SAM-binding methyltransferase superfamily. C5-methyltransferase family.</text>
</comment>
<dbReference type="AlphaFoldDB" id="A0A679JLW1"/>
<name>A0A679JLW1_9HYPH</name>
<keyword evidence="4 7" id="KW-0949">S-adenosyl-L-methionine</keyword>
<feature type="active site" evidence="7">
    <location>
        <position position="104"/>
    </location>
</feature>
<dbReference type="InterPro" id="IPR001525">
    <property type="entry name" value="C5_MeTfrase"/>
</dbReference>
<geneLocation type="plasmid" evidence="10">
    <name>1</name>
</geneLocation>
<evidence type="ECO:0000256" key="9">
    <source>
        <dbReference type="SAM" id="MobiDB-lite"/>
    </source>
</evidence>
<dbReference type="PRINTS" id="PR00105">
    <property type="entry name" value="C5METTRFRASE"/>
</dbReference>
<evidence type="ECO:0000256" key="6">
    <source>
        <dbReference type="ARBA" id="ARBA00047422"/>
    </source>
</evidence>
<dbReference type="Gene3D" id="3.90.120.10">
    <property type="entry name" value="DNA Methylase, subunit A, domain 2"/>
    <property type="match status" value="1"/>
</dbReference>
<evidence type="ECO:0000256" key="8">
    <source>
        <dbReference type="RuleBase" id="RU000416"/>
    </source>
</evidence>
<dbReference type="GO" id="GO:0003677">
    <property type="term" value="F:DNA binding"/>
    <property type="evidence" value="ECO:0007669"/>
    <property type="project" value="TreeGrafter"/>
</dbReference>
<evidence type="ECO:0000256" key="4">
    <source>
        <dbReference type="ARBA" id="ARBA00022691"/>
    </source>
</evidence>
<dbReference type="GO" id="GO:0003886">
    <property type="term" value="F:DNA (cytosine-5-)-methyltransferase activity"/>
    <property type="evidence" value="ECO:0007669"/>
    <property type="project" value="UniProtKB-EC"/>
</dbReference>
<sequence length="369" mass="40026">MALRVSLAQTVTPADRSSADEPVAPPRISAVDLFCGAGGLTHGLEKVGIEVRLGVDLDPHCEYPYTQNNKAEFLPLSVSALTGEEIRTAFDLAPYRLLAGCAPCQPFSTYSQARTPSEDSRWNLLAEFGRLVSASGANIVTMENVPQLAKEKVFAEFTQALKDDGFFVSHQVVECVRYGVPQSRRRLVLLASRLGPIDLIEPDNSEAISVREAIGHLPQICAGGNIPDDILHASAVLSPKNLERIRVSKPGGTWRDWPVDLVAKCHSKQTGKTYPGVYGRMTWDAPAPTITTQYFGFGSGRFGHPQQDRALSLREGAILQSFPPDYKFVKAGKRVEMSTLGRLIGNAVPVKLGEAIGKSVLLHVQSHAA</sequence>
<dbReference type="EC" id="2.1.1.37" evidence="1"/>
<keyword evidence="2 7" id="KW-0489">Methyltransferase</keyword>
<keyword evidence="3 7" id="KW-0808">Transferase</keyword>
<dbReference type="PROSITE" id="PS51679">
    <property type="entry name" value="SAM_MT_C5"/>
    <property type="match status" value="1"/>
</dbReference>
<reference evidence="10" key="1">
    <citation type="submission" date="2019-12" db="EMBL/GenBank/DDBJ databases">
        <authorList>
            <person name="Cremers G."/>
        </authorList>
    </citation>
    <scope>NUCLEOTIDE SEQUENCE</scope>
    <source>
        <strain evidence="10">Mbul2</strain>
        <plasmid evidence="10">1</plasmid>
    </source>
</reference>
<dbReference type="PANTHER" id="PTHR10629:SF52">
    <property type="entry name" value="DNA (CYTOSINE-5)-METHYLTRANSFERASE 1"/>
    <property type="match status" value="1"/>
</dbReference>
<dbReference type="NCBIfam" id="TIGR00675">
    <property type="entry name" value="dcm"/>
    <property type="match status" value="1"/>
</dbReference>
<dbReference type="EMBL" id="LR743510">
    <property type="protein sequence ID" value="CAA2140053.1"/>
    <property type="molecule type" value="Genomic_DNA"/>
</dbReference>
<keyword evidence="5" id="KW-0680">Restriction system</keyword>
<evidence type="ECO:0000256" key="3">
    <source>
        <dbReference type="ARBA" id="ARBA00022679"/>
    </source>
</evidence>
<dbReference type="REBASE" id="367365">
    <property type="entry name" value="M.Mbu12ORF1934P"/>
</dbReference>
<feature type="region of interest" description="Disordered" evidence="9">
    <location>
        <begin position="1"/>
        <end position="22"/>
    </location>
</feature>
<dbReference type="InterPro" id="IPR050390">
    <property type="entry name" value="C5-Methyltransferase"/>
</dbReference>
<dbReference type="RefSeq" id="WP_339160522.1">
    <property type="nucleotide sequence ID" value="NZ_LR743510.1"/>
</dbReference>
<evidence type="ECO:0000256" key="5">
    <source>
        <dbReference type="ARBA" id="ARBA00022747"/>
    </source>
</evidence>
<evidence type="ECO:0000256" key="7">
    <source>
        <dbReference type="PROSITE-ProRule" id="PRU01016"/>
    </source>
</evidence>
<dbReference type="PANTHER" id="PTHR10629">
    <property type="entry name" value="CYTOSINE-SPECIFIC METHYLTRANSFERASE"/>
    <property type="match status" value="1"/>
</dbReference>
<dbReference type="GO" id="GO:0044027">
    <property type="term" value="P:negative regulation of gene expression via chromosomal CpG island methylation"/>
    <property type="evidence" value="ECO:0007669"/>
    <property type="project" value="TreeGrafter"/>
</dbReference>
<proteinExistence type="inferred from homology"/>
<keyword evidence="10" id="KW-0614">Plasmid</keyword>
<evidence type="ECO:0000256" key="2">
    <source>
        <dbReference type="ARBA" id="ARBA00022603"/>
    </source>
</evidence>
<dbReference type="GO" id="GO:0009307">
    <property type="term" value="P:DNA restriction-modification system"/>
    <property type="evidence" value="ECO:0007669"/>
    <property type="project" value="UniProtKB-KW"/>
</dbReference>
<evidence type="ECO:0000256" key="1">
    <source>
        <dbReference type="ARBA" id="ARBA00011975"/>
    </source>
</evidence>
<dbReference type="InterPro" id="IPR031303">
    <property type="entry name" value="C5_meth_CS"/>
</dbReference>